<gene>
    <name evidence="15" type="primary">Cyp2k6</name>
    <name evidence="15" type="ORF">TURVEL_R05417</name>
</gene>
<feature type="chain" id="PRO_5029501269" evidence="14">
    <location>
        <begin position="24"/>
        <end position="494"/>
    </location>
</feature>
<evidence type="ECO:0000256" key="1">
    <source>
        <dbReference type="ARBA" id="ARBA00001971"/>
    </source>
</evidence>
<dbReference type="GO" id="GO:0006082">
    <property type="term" value="P:organic acid metabolic process"/>
    <property type="evidence" value="ECO:0007669"/>
    <property type="project" value="TreeGrafter"/>
</dbReference>
<keyword evidence="16" id="KW-1185">Reference proteome</keyword>
<evidence type="ECO:0000256" key="14">
    <source>
        <dbReference type="SAM" id="SignalP"/>
    </source>
</evidence>
<evidence type="ECO:0000256" key="4">
    <source>
        <dbReference type="ARBA" id="ARBA00022617"/>
    </source>
</evidence>
<evidence type="ECO:0000256" key="5">
    <source>
        <dbReference type="ARBA" id="ARBA00022723"/>
    </source>
</evidence>
<accession>A0A7L3L5M1</accession>
<dbReference type="GO" id="GO:0006805">
    <property type="term" value="P:xenobiotic metabolic process"/>
    <property type="evidence" value="ECO:0007669"/>
    <property type="project" value="TreeGrafter"/>
</dbReference>
<comment type="similarity">
    <text evidence="3 13">Belongs to the cytochrome P450 family.</text>
</comment>
<reference evidence="15 16" key="1">
    <citation type="submission" date="2019-09" db="EMBL/GenBank/DDBJ databases">
        <title>Bird 10,000 Genomes (B10K) Project - Family phase.</title>
        <authorList>
            <person name="Zhang G."/>
        </authorList>
    </citation>
    <scope>NUCLEOTIDE SEQUENCE [LARGE SCALE GENOMIC DNA]</scope>
    <source>
        <strain evidence="15">B10K-DU-029-46</strain>
    </source>
</reference>
<comment type="caution">
    <text evidence="15">The sequence shown here is derived from an EMBL/GenBank/DDBJ whole genome shotgun (WGS) entry which is preliminary data.</text>
</comment>
<keyword evidence="7" id="KW-0492">Microsome</keyword>
<evidence type="ECO:0000256" key="10">
    <source>
        <dbReference type="ARBA" id="ARBA00023033"/>
    </source>
</evidence>
<dbReference type="InterPro" id="IPR036396">
    <property type="entry name" value="Cyt_P450_sf"/>
</dbReference>
<evidence type="ECO:0000256" key="6">
    <source>
        <dbReference type="ARBA" id="ARBA00022824"/>
    </source>
</evidence>
<dbReference type="Pfam" id="PF00067">
    <property type="entry name" value="p450"/>
    <property type="match status" value="1"/>
</dbReference>
<dbReference type="InterPro" id="IPR002401">
    <property type="entry name" value="Cyt_P450_E_grp-I"/>
</dbReference>
<dbReference type="FunFam" id="1.10.630.10:FF:000010">
    <property type="entry name" value="cytochrome P450 2W1 isoform X2"/>
    <property type="match status" value="1"/>
</dbReference>
<dbReference type="GO" id="GO:0005737">
    <property type="term" value="C:cytoplasm"/>
    <property type="evidence" value="ECO:0007669"/>
    <property type="project" value="TreeGrafter"/>
</dbReference>
<dbReference type="InterPro" id="IPR001128">
    <property type="entry name" value="Cyt_P450"/>
</dbReference>
<keyword evidence="9 12" id="KW-0408">Iron</keyword>
<protein>
    <submittedName>
        <fullName evidence="15">CP2K6 protein</fullName>
    </submittedName>
</protein>
<dbReference type="OrthoDB" id="1055148at2759"/>
<dbReference type="PANTHER" id="PTHR24300">
    <property type="entry name" value="CYTOCHROME P450 508A4-RELATED"/>
    <property type="match status" value="1"/>
</dbReference>
<evidence type="ECO:0000313" key="16">
    <source>
        <dbReference type="Proteomes" id="UP000582182"/>
    </source>
</evidence>
<comment type="subcellular location">
    <subcellularLocation>
        <location evidence="2">Microsome membrane</location>
    </subcellularLocation>
</comment>
<dbReference type="Proteomes" id="UP000582182">
    <property type="component" value="Unassembled WGS sequence"/>
</dbReference>
<feature type="non-terminal residue" evidence="15">
    <location>
        <position position="1"/>
    </location>
</feature>
<evidence type="ECO:0000256" key="9">
    <source>
        <dbReference type="ARBA" id="ARBA00023004"/>
    </source>
</evidence>
<keyword evidence="11" id="KW-0472">Membrane</keyword>
<name>A0A7L3L5M1_9CHAR</name>
<dbReference type="PANTHER" id="PTHR24300:SF302">
    <property type="entry name" value="CYTOCHROME P450"/>
    <property type="match status" value="1"/>
</dbReference>
<dbReference type="GO" id="GO:0046222">
    <property type="term" value="P:aflatoxin metabolic process"/>
    <property type="evidence" value="ECO:0007669"/>
    <property type="project" value="UniProtKB-ARBA"/>
</dbReference>
<keyword evidence="14" id="KW-0732">Signal</keyword>
<keyword evidence="5 12" id="KW-0479">Metal-binding</keyword>
<dbReference type="EMBL" id="VZTY01006167">
    <property type="protein sequence ID" value="NXU49266.1"/>
    <property type="molecule type" value="Genomic_DNA"/>
</dbReference>
<dbReference type="GO" id="GO:0016712">
    <property type="term" value="F:oxidoreductase activity, acting on paired donors, with incorporation or reduction of molecular oxygen, reduced flavin or flavoprotein as one donor, and incorporation of one atom of oxygen"/>
    <property type="evidence" value="ECO:0007669"/>
    <property type="project" value="TreeGrafter"/>
</dbReference>
<evidence type="ECO:0000256" key="8">
    <source>
        <dbReference type="ARBA" id="ARBA00023002"/>
    </source>
</evidence>
<dbReference type="AlphaFoldDB" id="A0A7L3L5M1"/>
<keyword evidence="10 13" id="KW-0503">Monooxygenase</keyword>
<feature type="binding site" description="axial binding residue" evidence="12">
    <location>
        <position position="437"/>
    </location>
    <ligand>
        <name>heme</name>
        <dbReference type="ChEBI" id="CHEBI:30413"/>
    </ligand>
    <ligandPart>
        <name>Fe</name>
        <dbReference type="ChEBI" id="CHEBI:18248"/>
    </ligandPart>
</feature>
<evidence type="ECO:0000256" key="11">
    <source>
        <dbReference type="ARBA" id="ARBA00023136"/>
    </source>
</evidence>
<dbReference type="GO" id="GO:0005506">
    <property type="term" value="F:iron ion binding"/>
    <property type="evidence" value="ECO:0007669"/>
    <property type="project" value="InterPro"/>
</dbReference>
<dbReference type="Gene3D" id="1.10.630.10">
    <property type="entry name" value="Cytochrome P450"/>
    <property type="match status" value="1"/>
</dbReference>
<keyword evidence="4 12" id="KW-0349">Heme</keyword>
<dbReference type="PROSITE" id="PS00086">
    <property type="entry name" value="CYTOCHROME_P450"/>
    <property type="match status" value="1"/>
</dbReference>
<dbReference type="PRINTS" id="PR00385">
    <property type="entry name" value="P450"/>
</dbReference>
<keyword evidence="6" id="KW-0256">Endoplasmic reticulum</keyword>
<evidence type="ECO:0000256" key="2">
    <source>
        <dbReference type="ARBA" id="ARBA00004524"/>
    </source>
</evidence>
<organism evidence="15 16">
    <name type="scientific">Turnix velox</name>
    <name type="common">Little buttonquail</name>
    <dbReference type="NCBI Taxonomy" id="2529409"/>
    <lineage>
        <taxon>Eukaryota</taxon>
        <taxon>Metazoa</taxon>
        <taxon>Chordata</taxon>
        <taxon>Craniata</taxon>
        <taxon>Vertebrata</taxon>
        <taxon>Euteleostomi</taxon>
        <taxon>Archelosauria</taxon>
        <taxon>Archosauria</taxon>
        <taxon>Dinosauria</taxon>
        <taxon>Saurischia</taxon>
        <taxon>Theropoda</taxon>
        <taxon>Coelurosauria</taxon>
        <taxon>Aves</taxon>
        <taxon>Neognathae</taxon>
        <taxon>Neoaves</taxon>
        <taxon>Charadriiformes</taxon>
        <taxon>Turnicidae</taxon>
        <taxon>Turnix</taxon>
    </lineage>
</organism>
<dbReference type="InterPro" id="IPR017972">
    <property type="entry name" value="Cyt_P450_CS"/>
</dbReference>
<dbReference type="SUPFAM" id="SSF48264">
    <property type="entry name" value="Cytochrome P450"/>
    <property type="match status" value="1"/>
</dbReference>
<feature type="non-terminal residue" evidence="15">
    <location>
        <position position="494"/>
    </location>
</feature>
<proteinExistence type="inferred from homology"/>
<dbReference type="GO" id="GO:0020037">
    <property type="term" value="F:heme binding"/>
    <property type="evidence" value="ECO:0007669"/>
    <property type="project" value="InterPro"/>
</dbReference>
<evidence type="ECO:0000256" key="12">
    <source>
        <dbReference type="PIRSR" id="PIRSR602401-1"/>
    </source>
</evidence>
<dbReference type="InterPro" id="IPR050182">
    <property type="entry name" value="Cytochrome_P450_fam2"/>
</dbReference>
<dbReference type="PRINTS" id="PR00463">
    <property type="entry name" value="EP450I"/>
</dbReference>
<comment type="cofactor">
    <cofactor evidence="1 12">
        <name>heme</name>
        <dbReference type="ChEBI" id="CHEBI:30413"/>
    </cofactor>
</comment>
<evidence type="ECO:0000256" key="7">
    <source>
        <dbReference type="ARBA" id="ARBA00022848"/>
    </source>
</evidence>
<sequence>WSSCILIALVFILTFLSILKVGGFWDNGQRKNFPPGPRALPIIGNLHMFDLKRPYKTYLQLSKIYGPVFSVQMGQRKIVVISGYEAVKEALINKADAFSERPKIPIFEDLTGGKGVVFAHGENWKVMRRFTLTSLRDFGMGKKAIEDRIVEEYGYLADIIASQGGKPFDASKMISTAVANIIVSILLGKRFDYNDSRFARLLQLTNENVRLVGRPMVTMYNIFPYLGFLLRANKPILKNRDELHAYLQVTFVEHLKALDKNDQRSFIDAFLVKQQEEKSTTNGYFHNANLLSLISNLFAAGVETISTTLNWGFLLMMKYPEIQRKVQEEIERVLGSNPPRIEHRTEMPYTDAVIHEIQRFANILPLNLPHETAADVILKGYFIPKGTYIIPLLSSVLRDKSQWQKPDMFYPEHFLDANGKFVKKDAFMPFSAGKRLCAGETLAKMELFLFFTSLLQRFKFCPPPGVSTTDLDLSSAVSFNIIPKPYKMCAVARS</sequence>
<evidence type="ECO:0000256" key="3">
    <source>
        <dbReference type="ARBA" id="ARBA00010617"/>
    </source>
</evidence>
<feature type="signal peptide" evidence="14">
    <location>
        <begin position="1"/>
        <end position="23"/>
    </location>
</feature>
<keyword evidence="8 13" id="KW-0560">Oxidoreductase</keyword>
<evidence type="ECO:0000256" key="13">
    <source>
        <dbReference type="RuleBase" id="RU000461"/>
    </source>
</evidence>
<evidence type="ECO:0000313" key="15">
    <source>
        <dbReference type="EMBL" id="NXU49266.1"/>
    </source>
</evidence>